<sequence>MRWLTRSCCSSSDRLMSRRRLLLLPREDDEAAEAEVDDGEGRGGRSGKQCQESPKEDDGAILNGGEEGVLRRLWKRASSMALWRAAIISRIAEVLERQSRRMSLMPVWPKEQEA</sequence>
<accession>A0AAV8R0V8</accession>
<reference evidence="2 3" key="1">
    <citation type="submission" date="2022-12" db="EMBL/GenBank/DDBJ databases">
        <title>Chromosome-scale assembly of the Ensete ventricosum genome.</title>
        <authorList>
            <person name="Dussert Y."/>
            <person name="Stocks J."/>
            <person name="Wendawek A."/>
            <person name="Woldeyes F."/>
            <person name="Nichols R.A."/>
            <person name="Borrell J.S."/>
        </authorList>
    </citation>
    <scope>NUCLEOTIDE SEQUENCE [LARGE SCALE GENOMIC DNA]</scope>
    <source>
        <strain evidence="3">cv. Maze</strain>
        <tissue evidence="2">Seeds</tissue>
    </source>
</reference>
<name>A0AAV8R0V8_ENSVE</name>
<proteinExistence type="predicted"/>
<evidence type="ECO:0000313" key="2">
    <source>
        <dbReference type="EMBL" id="KAJ8492375.1"/>
    </source>
</evidence>
<protein>
    <submittedName>
        <fullName evidence="2">Uncharacterized protein</fullName>
    </submittedName>
</protein>
<dbReference type="AlphaFoldDB" id="A0AAV8R0V8"/>
<comment type="caution">
    <text evidence="2">The sequence shown here is derived from an EMBL/GenBank/DDBJ whole genome shotgun (WGS) entry which is preliminary data.</text>
</comment>
<evidence type="ECO:0000256" key="1">
    <source>
        <dbReference type="SAM" id="MobiDB-lite"/>
    </source>
</evidence>
<feature type="compositionally biased region" description="Acidic residues" evidence="1">
    <location>
        <begin position="29"/>
        <end position="38"/>
    </location>
</feature>
<dbReference type="EMBL" id="JAQQAF010000004">
    <property type="protein sequence ID" value="KAJ8492375.1"/>
    <property type="molecule type" value="Genomic_DNA"/>
</dbReference>
<dbReference type="Proteomes" id="UP001222027">
    <property type="component" value="Unassembled WGS sequence"/>
</dbReference>
<organism evidence="2 3">
    <name type="scientific">Ensete ventricosum</name>
    <name type="common">Abyssinian banana</name>
    <name type="synonym">Musa ensete</name>
    <dbReference type="NCBI Taxonomy" id="4639"/>
    <lineage>
        <taxon>Eukaryota</taxon>
        <taxon>Viridiplantae</taxon>
        <taxon>Streptophyta</taxon>
        <taxon>Embryophyta</taxon>
        <taxon>Tracheophyta</taxon>
        <taxon>Spermatophyta</taxon>
        <taxon>Magnoliopsida</taxon>
        <taxon>Liliopsida</taxon>
        <taxon>Zingiberales</taxon>
        <taxon>Musaceae</taxon>
        <taxon>Ensete</taxon>
    </lineage>
</organism>
<evidence type="ECO:0000313" key="3">
    <source>
        <dbReference type="Proteomes" id="UP001222027"/>
    </source>
</evidence>
<keyword evidence="3" id="KW-1185">Reference proteome</keyword>
<feature type="region of interest" description="Disordered" evidence="1">
    <location>
        <begin position="29"/>
        <end position="63"/>
    </location>
</feature>
<gene>
    <name evidence="2" type="ORF">OPV22_014096</name>
</gene>